<dbReference type="EMBL" id="CP037940">
    <property type="protein sequence ID" value="QBO36217.1"/>
    <property type="molecule type" value="Genomic_DNA"/>
</dbReference>
<name>A0A4P6YU69_9LACO</name>
<evidence type="ECO:0000256" key="4">
    <source>
        <dbReference type="ARBA" id="ARBA00023136"/>
    </source>
</evidence>
<evidence type="ECO:0000256" key="2">
    <source>
        <dbReference type="ARBA" id="ARBA00022692"/>
    </source>
</evidence>
<evidence type="ECO:0000256" key="5">
    <source>
        <dbReference type="SAM" id="Phobius"/>
    </source>
</evidence>
<keyword evidence="7" id="KW-1185">Reference proteome</keyword>
<evidence type="ECO:0000256" key="3">
    <source>
        <dbReference type="ARBA" id="ARBA00022989"/>
    </source>
</evidence>
<dbReference type="GO" id="GO:0005524">
    <property type="term" value="F:ATP binding"/>
    <property type="evidence" value="ECO:0007669"/>
    <property type="project" value="InterPro"/>
</dbReference>
<dbReference type="SUPFAM" id="SSF90123">
    <property type="entry name" value="ABC transporter transmembrane region"/>
    <property type="match status" value="1"/>
</dbReference>
<dbReference type="KEGG" id="wei:EQG49_06970"/>
<evidence type="ECO:0000256" key="1">
    <source>
        <dbReference type="ARBA" id="ARBA00004651"/>
    </source>
</evidence>
<keyword evidence="3 5" id="KW-1133">Transmembrane helix</keyword>
<evidence type="ECO:0000313" key="7">
    <source>
        <dbReference type="Proteomes" id="UP000292886"/>
    </source>
</evidence>
<feature type="transmembrane region" description="Helical" evidence="5">
    <location>
        <begin position="56"/>
        <end position="77"/>
    </location>
</feature>
<comment type="subcellular location">
    <subcellularLocation>
        <location evidence="1">Cell membrane</location>
        <topology evidence="1">Multi-pass membrane protein</topology>
    </subcellularLocation>
</comment>
<organism evidence="6 7">
    <name type="scientific">Periweissella cryptocerci</name>
    <dbReference type="NCBI Taxonomy" id="2506420"/>
    <lineage>
        <taxon>Bacteria</taxon>
        <taxon>Bacillati</taxon>
        <taxon>Bacillota</taxon>
        <taxon>Bacilli</taxon>
        <taxon>Lactobacillales</taxon>
        <taxon>Lactobacillaceae</taxon>
        <taxon>Periweissella</taxon>
    </lineage>
</organism>
<gene>
    <name evidence="6" type="ORF">EQG49_06970</name>
</gene>
<feature type="transmembrane region" description="Helical" evidence="5">
    <location>
        <begin position="21"/>
        <end position="44"/>
    </location>
</feature>
<keyword evidence="2 5" id="KW-0812">Transmembrane</keyword>
<reference evidence="7" key="1">
    <citation type="submission" date="2019-03" db="EMBL/GenBank/DDBJ databases">
        <title>Weissella sp. 26KH-42 Genome sequencing.</title>
        <authorList>
            <person name="Heo J."/>
            <person name="Kim S.-J."/>
            <person name="Kim J.-S."/>
            <person name="Hong S.-B."/>
            <person name="Kwon S.-W."/>
        </authorList>
    </citation>
    <scope>NUCLEOTIDE SEQUENCE [LARGE SCALE GENOMIC DNA]</scope>
    <source>
        <strain evidence="7">26KH-42</strain>
    </source>
</reference>
<dbReference type="RefSeq" id="WP_133363295.1">
    <property type="nucleotide sequence ID" value="NZ_CP037940.1"/>
</dbReference>
<dbReference type="InterPro" id="IPR036640">
    <property type="entry name" value="ABC1_TM_sf"/>
</dbReference>
<dbReference type="Proteomes" id="UP000292886">
    <property type="component" value="Chromosome"/>
</dbReference>
<accession>A0A4P6YU69</accession>
<dbReference type="Gene3D" id="1.20.1560.10">
    <property type="entry name" value="ABC transporter type 1, transmembrane domain"/>
    <property type="match status" value="1"/>
</dbReference>
<proteinExistence type="predicted"/>
<protein>
    <submittedName>
        <fullName evidence="6">Uncharacterized protein</fullName>
    </submittedName>
</protein>
<dbReference type="AlphaFoldDB" id="A0A4P6YU69"/>
<keyword evidence="4 5" id="KW-0472">Membrane</keyword>
<evidence type="ECO:0000313" key="6">
    <source>
        <dbReference type="EMBL" id="QBO36217.1"/>
    </source>
</evidence>
<sequence>MTNRVHIYTVMLRLLPKKATILLAIATLSTSLEGIVNAILMGRISSTFGNSSYHNIIQTVLFGLVGYVITWSAMYFAMKLQNNIIAKVDVNITKRYFRDIFVQPSNDRASSISRIQNNIKLIGDNFYRKIFSIVQYEAVATYPADKNKKLKSPGLWSLINQ</sequence>
<dbReference type="GO" id="GO:0005886">
    <property type="term" value="C:plasma membrane"/>
    <property type="evidence" value="ECO:0007669"/>
    <property type="project" value="UniProtKB-SubCell"/>
</dbReference>